<dbReference type="Proteomes" id="UP000054359">
    <property type="component" value="Unassembled WGS sequence"/>
</dbReference>
<evidence type="ECO:0000256" key="1">
    <source>
        <dbReference type="SAM" id="Phobius"/>
    </source>
</evidence>
<protein>
    <submittedName>
        <fullName evidence="2">Uncharacterized protein</fullName>
    </submittedName>
</protein>
<gene>
    <name evidence="2" type="ORF">X975_08816</name>
</gene>
<keyword evidence="3" id="KW-1185">Reference proteome</keyword>
<keyword evidence="1" id="KW-1133">Transmembrane helix</keyword>
<organism evidence="2 3">
    <name type="scientific">Stegodyphus mimosarum</name>
    <name type="common">African social velvet spider</name>
    <dbReference type="NCBI Taxonomy" id="407821"/>
    <lineage>
        <taxon>Eukaryota</taxon>
        <taxon>Metazoa</taxon>
        <taxon>Ecdysozoa</taxon>
        <taxon>Arthropoda</taxon>
        <taxon>Chelicerata</taxon>
        <taxon>Arachnida</taxon>
        <taxon>Araneae</taxon>
        <taxon>Araneomorphae</taxon>
        <taxon>Entelegynae</taxon>
        <taxon>Eresoidea</taxon>
        <taxon>Eresidae</taxon>
        <taxon>Stegodyphus</taxon>
    </lineage>
</organism>
<accession>A0A087TLS4</accession>
<feature type="non-terminal residue" evidence="2">
    <location>
        <position position="70"/>
    </location>
</feature>
<keyword evidence="1" id="KW-0812">Transmembrane</keyword>
<proteinExistence type="predicted"/>
<evidence type="ECO:0000313" key="2">
    <source>
        <dbReference type="EMBL" id="KFM66063.1"/>
    </source>
</evidence>
<dbReference type="EMBL" id="KK115795">
    <property type="protein sequence ID" value="KFM66063.1"/>
    <property type="molecule type" value="Genomic_DNA"/>
</dbReference>
<evidence type="ECO:0000313" key="3">
    <source>
        <dbReference type="Proteomes" id="UP000054359"/>
    </source>
</evidence>
<sequence>MTHVFSYKHVKVPLINQVYYTCSLKLMLKNLVHGICFLKLAAMVHFACLLKMSAVKRKNPENTKLENMCF</sequence>
<dbReference type="AlphaFoldDB" id="A0A087TLS4"/>
<keyword evidence="1" id="KW-0472">Membrane</keyword>
<feature type="transmembrane region" description="Helical" evidence="1">
    <location>
        <begin position="31"/>
        <end position="50"/>
    </location>
</feature>
<reference evidence="2 3" key="1">
    <citation type="submission" date="2013-11" db="EMBL/GenBank/DDBJ databases">
        <title>Genome sequencing of Stegodyphus mimosarum.</title>
        <authorList>
            <person name="Bechsgaard J."/>
        </authorList>
    </citation>
    <scope>NUCLEOTIDE SEQUENCE [LARGE SCALE GENOMIC DNA]</scope>
</reference>
<name>A0A087TLS4_STEMI</name>